<dbReference type="EMBL" id="AAZDVE040000006">
    <property type="protein sequence ID" value="EMP9432184.1"/>
    <property type="molecule type" value="Genomic_DNA"/>
</dbReference>
<organism evidence="1">
    <name type="scientific">Providencia stuartii</name>
    <dbReference type="NCBI Taxonomy" id="588"/>
    <lineage>
        <taxon>Bacteria</taxon>
        <taxon>Pseudomonadati</taxon>
        <taxon>Pseudomonadota</taxon>
        <taxon>Gammaproteobacteria</taxon>
        <taxon>Enterobacterales</taxon>
        <taxon>Morganellaceae</taxon>
        <taxon>Providencia</taxon>
    </lineage>
</organism>
<sequence>MFSPNSKEIDNVLALNLQQKYRYFVGKIADWEAVWVLFAHDQITTIHDNNGRLLLPVWPAKAYAQRHLDGKKTNCIPTRLSLEHFMTEILPDMDGANMTVAIMMDPQCKTYVIAEPKTLLQDLIEECEQYE</sequence>
<dbReference type="InterPro" id="IPR021284">
    <property type="entry name" value="DUF2750"/>
</dbReference>
<comment type="caution">
    <text evidence="1">The sequence shown here is derived from an EMBL/GenBank/DDBJ whole genome shotgun (WGS) entry which is preliminary data.</text>
</comment>
<dbReference type="AlphaFoldDB" id="A0AAI9HYR9"/>
<gene>
    <name evidence="1" type="ORF">JRA39_001201</name>
</gene>
<proteinExistence type="predicted"/>
<reference evidence="1" key="1">
    <citation type="submission" date="2024-02" db="EMBL/GenBank/DDBJ databases">
        <authorList>
            <consortium name="Clinical and Environmental Microbiology Branch: Whole genome sequencing antimicrobial resistance pathogens in the healthcare setting"/>
        </authorList>
    </citation>
    <scope>NUCLEOTIDE SEQUENCE</scope>
    <source>
        <strain evidence="1">2020GO-00142</strain>
    </source>
</reference>
<dbReference type="RefSeq" id="WP_163860623.1">
    <property type="nucleotide sequence ID" value="NZ_CP119540.1"/>
</dbReference>
<accession>A0AAI9HYR9</accession>
<protein>
    <submittedName>
        <fullName evidence="1">DUF2750 domain-containing protein</fullName>
    </submittedName>
</protein>
<name>A0AAI9HYR9_PROST</name>
<evidence type="ECO:0000313" key="1">
    <source>
        <dbReference type="EMBL" id="EMP9432184.1"/>
    </source>
</evidence>
<dbReference type="Pfam" id="PF11042">
    <property type="entry name" value="DUF2750"/>
    <property type="match status" value="1"/>
</dbReference>